<proteinExistence type="predicted"/>
<dbReference type="EMBL" id="CP121106">
    <property type="protein sequence ID" value="WFL76868.1"/>
    <property type="molecule type" value="Genomic_DNA"/>
</dbReference>
<dbReference type="SUPFAM" id="SSF52540">
    <property type="entry name" value="P-loop containing nucleoside triphosphate hydrolases"/>
    <property type="match status" value="1"/>
</dbReference>
<organism evidence="2 3">
    <name type="scientific">Altererythrobacter arenosus</name>
    <dbReference type="NCBI Taxonomy" id="3032592"/>
    <lineage>
        <taxon>Bacteria</taxon>
        <taxon>Pseudomonadati</taxon>
        <taxon>Pseudomonadota</taxon>
        <taxon>Alphaproteobacteria</taxon>
        <taxon>Sphingomonadales</taxon>
        <taxon>Erythrobacteraceae</taxon>
        <taxon>Altererythrobacter</taxon>
    </lineage>
</organism>
<dbReference type="Pfam" id="PF19263">
    <property type="entry name" value="DUF5906"/>
    <property type="match status" value="1"/>
</dbReference>
<sequence length="687" mass="77523">MGNPNTTTTQSLPDFRALHDLGFSVFILPRGKKIPSMSWKAFQSERPTERQIDDWQGAEANVAIVTGAVSNLFVLDVDSQEAQALVDGLDLPSTPTVRTAKGRHYLFRNPPFELRNKVGLQGVELDVRGEGGYIVGPGSLHPNGCLYEWEVSPADCDFAELPAEVLDLWRQESSSTEVAKQSGRAKYLEAEKFSYWLNRQITDGVAMLREAKEGERNDTLFRVAVVLANHVAALELEWAMVAETLRPEALAIGLSGSEIEATLESAWDRGSLAPTDWLTVARQWLYVATPDRFRSPRTNQELKPEAFSRQFADVKPNDKGTFASFLTSAGLIDKVLDFRFEPSQPMGIISYNGESFFNTYRAPAIEAVEGDWTPLTEFLEYLVPDKFERDHLVQMIAWTIANPGQKLSYALLLQSKEHGVGKSTLVDIWRKLLGFENTRLTNSEEMDSAFQSYLENTLLVVLEELNLGSGINVYNRLKALITCETAVINIKHRAQREVPNYANFVFLSNLDAPIFIEKADRRFFVIDTPAEKREPAYWTEFYAWWQANLGIVKAYFEFIYVGDFNPKAHPPMTPAKERLMEHSETPLVQSLRELLEDMPYPLKEVCTLDDVRKALRNKGVRSDSPRRLSTALQSLDCQPLGQSRLSAGKASLWALHRADYWQSASHEKRREAYEGLIADPPEVEEAA</sequence>
<dbReference type="CDD" id="cd04859">
    <property type="entry name" value="Prim_Pol"/>
    <property type="match status" value="1"/>
</dbReference>
<dbReference type="Gene3D" id="3.30.720.160">
    <property type="entry name" value="Bifunctional DNA primase/polymerase, N-terminal"/>
    <property type="match status" value="1"/>
</dbReference>
<feature type="domain" description="DNA primase/polymerase bifunctional N-terminal" evidence="1">
    <location>
        <begin position="15"/>
        <end position="165"/>
    </location>
</feature>
<dbReference type="SUPFAM" id="SSF56747">
    <property type="entry name" value="Prim-pol domain"/>
    <property type="match status" value="1"/>
</dbReference>
<dbReference type="InterPro" id="IPR015330">
    <property type="entry name" value="DNA_primase/pol_bifunc_N"/>
</dbReference>
<dbReference type="Proteomes" id="UP001215827">
    <property type="component" value="Chromosome"/>
</dbReference>
<gene>
    <name evidence="2" type="ORF">P7228_12815</name>
</gene>
<keyword evidence="3" id="KW-1185">Reference proteome</keyword>
<reference evidence="2 3" key="1">
    <citation type="submission" date="2023-03" db="EMBL/GenBank/DDBJ databases">
        <title>Altererythrobacter sp. CAU 1644 isolated from sand.</title>
        <authorList>
            <person name="Kim W."/>
        </authorList>
    </citation>
    <scope>NUCLEOTIDE SEQUENCE [LARGE SCALE GENOMIC DNA]</scope>
    <source>
        <strain evidence="2 3">CAU 1644</strain>
    </source>
</reference>
<dbReference type="SMART" id="SM00943">
    <property type="entry name" value="Prim-Pol"/>
    <property type="match status" value="1"/>
</dbReference>
<dbReference type="InterPro" id="IPR027417">
    <property type="entry name" value="P-loop_NTPase"/>
</dbReference>
<accession>A0ABY8FPD6</accession>
<dbReference type="InterPro" id="IPR045455">
    <property type="entry name" value="NrS-1_pol-like_helicase"/>
</dbReference>
<evidence type="ECO:0000313" key="2">
    <source>
        <dbReference type="EMBL" id="WFL76868.1"/>
    </source>
</evidence>
<dbReference type="RefSeq" id="WP_278015627.1">
    <property type="nucleotide sequence ID" value="NZ_CP121106.1"/>
</dbReference>
<evidence type="ECO:0000259" key="1">
    <source>
        <dbReference type="SMART" id="SM00943"/>
    </source>
</evidence>
<dbReference type="Gene3D" id="3.40.50.300">
    <property type="entry name" value="P-loop containing nucleotide triphosphate hydrolases"/>
    <property type="match status" value="1"/>
</dbReference>
<protein>
    <submittedName>
        <fullName evidence="2">Bifunctional DNA primase/polymerase</fullName>
    </submittedName>
</protein>
<dbReference type="Pfam" id="PF09250">
    <property type="entry name" value="Prim-Pol"/>
    <property type="match status" value="1"/>
</dbReference>
<evidence type="ECO:0000313" key="3">
    <source>
        <dbReference type="Proteomes" id="UP001215827"/>
    </source>
</evidence>
<name>A0ABY8FPD6_9SPHN</name>